<dbReference type="NCBIfam" id="NF033399">
    <property type="entry name" value="thiazolyl_GetA"/>
    <property type="match status" value="1"/>
</dbReference>
<comment type="caution">
    <text evidence="1">The sequence shown here is derived from an EMBL/GenBank/DDBJ whole genome shotgun (WGS) entry which is preliminary data.</text>
</comment>
<name>A0ABW0ESX7_9PSEU</name>
<reference evidence="2" key="1">
    <citation type="journal article" date="2019" name="Int. J. Syst. Evol. Microbiol.">
        <title>The Global Catalogue of Microorganisms (GCM) 10K type strain sequencing project: providing services to taxonomists for standard genome sequencing and annotation.</title>
        <authorList>
            <consortium name="The Broad Institute Genomics Platform"/>
            <consortium name="The Broad Institute Genome Sequencing Center for Infectious Disease"/>
            <person name="Wu L."/>
            <person name="Ma J."/>
        </authorList>
    </citation>
    <scope>NUCLEOTIDE SEQUENCE [LARGE SCALE GENOMIC DNA]</scope>
    <source>
        <strain evidence="2">CCUG 59778</strain>
    </source>
</reference>
<gene>
    <name evidence="1" type="ORF">ACFPM7_23190</name>
</gene>
<dbReference type="Pfam" id="PF19409">
    <property type="entry name" value="Thiopep_pre"/>
    <property type="match status" value="1"/>
</dbReference>
<sequence>MDINFDLSDLVIEGLTVTSLRDGVALPETGASAAASSWWASSCCCCTEPQIQ</sequence>
<keyword evidence="2" id="KW-1185">Reference proteome</keyword>
<evidence type="ECO:0000313" key="2">
    <source>
        <dbReference type="Proteomes" id="UP001596157"/>
    </source>
</evidence>
<organism evidence="1 2">
    <name type="scientific">Actinokineospora guangxiensis</name>
    <dbReference type="NCBI Taxonomy" id="1490288"/>
    <lineage>
        <taxon>Bacteria</taxon>
        <taxon>Bacillati</taxon>
        <taxon>Actinomycetota</taxon>
        <taxon>Actinomycetes</taxon>
        <taxon>Pseudonocardiales</taxon>
        <taxon>Pseudonocardiaceae</taxon>
        <taxon>Actinokineospora</taxon>
    </lineage>
</organism>
<accession>A0ABW0ESX7</accession>
<dbReference type="NCBIfam" id="NF033400">
    <property type="entry name" value="thiazolyl_B"/>
    <property type="match status" value="1"/>
</dbReference>
<evidence type="ECO:0000313" key="1">
    <source>
        <dbReference type="EMBL" id="MFC5289972.1"/>
    </source>
</evidence>
<dbReference type="Proteomes" id="UP001596157">
    <property type="component" value="Unassembled WGS sequence"/>
</dbReference>
<dbReference type="RefSeq" id="WP_378249840.1">
    <property type="nucleotide sequence ID" value="NZ_JBHSKF010000013.1"/>
</dbReference>
<protein>
    <submittedName>
        <fullName evidence="1">Thiazolylpeptide-type bacteriocin</fullName>
    </submittedName>
</protein>
<proteinExistence type="predicted"/>
<dbReference type="EMBL" id="JBHSKF010000013">
    <property type="protein sequence ID" value="MFC5289972.1"/>
    <property type="molecule type" value="Genomic_DNA"/>
</dbReference>